<feature type="region of interest" description="Disordered" evidence="9">
    <location>
        <begin position="176"/>
        <end position="208"/>
    </location>
</feature>
<keyword evidence="5" id="KW-0804">Transcription</keyword>
<keyword evidence="6" id="KW-0508">mRNA splicing</keyword>
<gene>
    <name evidence="11" type="ORF">BDEG_27704</name>
</gene>
<evidence type="ECO:0000256" key="5">
    <source>
        <dbReference type="ARBA" id="ARBA00023163"/>
    </source>
</evidence>
<keyword evidence="8" id="KW-0175">Coiled coil</keyword>
<evidence type="ECO:0000256" key="8">
    <source>
        <dbReference type="SAM" id="Coils"/>
    </source>
</evidence>
<keyword evidence="3" id="KW-0507">mRNA processing</keyword>
<dbReference type="InterPro" id="IPR039853">
    <property type="entry name" value="Pinin"/>
</dbReference>
<accession>A0A177WX29</accession>
<dbReference type="Pfam" id="PF04696">
    <property type="entry name" value="Pinin_SDK_memA"/>
    <property type="match status" value="1"/>
</dbReference>
<evidence type="ECO:0000256" key="3">
    <source>
        <dbReference type="ARBA" id="ARBA00022664"/>
    </source>
</evidence>
<dbReference type="STRING" id="403673.A0A177WX29"/>
<sequence length="348" mass="38178">MGRRAANTSTAKPTESETPSKRASRSSNPITSQVSSESPKKAAATPKSKRAPATPTKTPKRKTKAASTPEKQDAIDTADDSELPVDLSDPILESSKNISTDLQSQSINILETTQAIDEPSETSNLPSTYESTMVLDDSTQTISSSIDDLVSADLSTESIQPETVEPTPSTFQSIVESHTSSVADESVGRGLHKRKSVSDDMDNNPEAKKRSKRMFQMLVGTLQTAKKDQDTNMSEAAIRRQTIEQRLAEKLVKEKAELADRIKKEREAVIEKRRLTEQKIKDISEEIIESQKKCLEKFIFTKASPGVYFMPANHNDRTKKILVSAITVKTEAVSNADQPSSHTSIISV</sequence>
<comment type="similarity">
    <text evidence="2">Belongs to the pinin family.</text>
</comment>
<evidence type="ECO:0000256" key="1">
    <source>
        <dbReference type="ARBA" id="ARBA00004123"/>
    </source>
</evidence>
<evidence type="ECO:0000259" key="10">
    <source>
        <dbReference type="Pfam" id="PF04696"/>
    </source>
</evidence>
<reference evidence="11 12" key="2">
    <citation type="submission" date="2016-05" db="EMBL/GenBank/DDBJ databases">
        <title>Lineage-specific infection strategies underlie the spectrum of fungal disease in amphibians.</title>
        <authorList>
            <person name="Cuomo C.A."/>
            <person name="Farrer R.A."/>
            <person name="James T."/>
            <person name="Longcore J."/>
            <person name="Birren B."/>
        </authorList>
    </citation>
    <scope>NUCLEOTIDE SEQUENCE [LARGE SCALE GENOMIC DNA]</scope>
    <source>
        <strain evidence="11 12">JEL423</strain>
    </source>
</reference>
<dbReference type="GO" id="GO:0008380">
    <property type="term" value="P:RNA splicing"/>
    <property type="evidence" value="ECO:0007669"/>
    <property type="project" value="UniProtKB-KW"/>
</dbReference>
<evidence type="ECO:0000313" key="11">
    <source>
        <dbReference type="EMBL" id="OAJ44482.1"/>
    </source>
</evidence>
<proteinExistence type="inferred from homology"/>
<dbReference type="AlphaFoldDB" id="A0A177WX29"/>
<evidence type="ECO:0000313" key="12">
    <source>
        <dbReference type="Proteomes" id="UP000077115"/>
    </source>
</evidence>
<dbReference type="OrthoDB" id="330772at2759"/>
<dbReference type="PANTHER" id="PTHR12707:SF0">
    <property type="entry name" value="PININ"/>
    <property type="match status" value="1"/>
</dbReference>
<comment type="subcellular location">
    <subcellularLocation>
        <location evidence="1">Nucleus</location>
    </subcellularLocation>
</comment>
<feature type="compositionally biased region" description="Polar residues" evidence="9">
    <location>
        <begin position="25"/>
        <end position="37"/>
    </location>
</feature>
<evidence type="ECO:0000256" key="4">
    <source>
        <dbReference type="ARBA" id="ARBA00023015"/>
    </source>
</evidence>
<feature type="region of interest" description="Disordered" evidence="9">
    <location>
        <begin position="1"/>
        <end position="99"/>
    </location>
</feature>
<evidence type="ECO:0000256" key="6">
    <source>
        <dbReference type="ARBA" id="ARBA00023187"/>
    </source>
</evidence>
<feature type="coiled-coil region" evidence="8">
    <location>
        <begin position="248"/>
        <end position="293"/>
    </location>
</feature>
<organism evidence="11 12">
    <name type="scientific">Batrachochytrium dendrobatidis (strain JEL423)</name>
    <dbReference type="NCBI Taxonomy" id="403673"/>
    <lineage>
        <taxon>Eukaryota</taxon>
        <taxon>Fungi</taxon>
        <taxon>Fungi incertae sedis</taxon>
        <taxon>Chytridiomycota</taxon>
        <taxon>Chytridiomycota incertae sedis</taxon>
        <taxon>Chytridiomycetes</taxon>
        <taxon>Rhizophydiales</taxon>
        <taxon>Rhizophydiales incertae sedis</taxon>
        <taxon>Batrachochytrium</taxon>
    </lineage>
</organism>
<dbReference type="EMBL" id="DS022312">
    <property type="protein sequence ID" value="OAJ44482.1"/>
    <property type="molecule type" value="Genomic_DNA"/>
</dbReference>
<evidence type="ECO:0000256" key="7">
    <source>
        <dbReference type="ARBA" id="ARBA00023242"/>
    </source>
</evidence>
<name>A0A177WX29_BATDL</name>
<feature type="compositionally biased region" description="Polar residues" evidence="9">
    <location>
        <begin position="1"/>
        <end position="13"/>
    </location>
</feature>
<dbReference type="GO" id="GO:0071013">
    <property type="term" value="C:catalytic step 2 spliceosome"/>
    <property type="evidence" value="ECO:0007669"/>
    <property type="project" value="TreeGrafter"/>
</dbReference>
<dbReference type="Proteomes" id="UP000077115">
    <property type="component" value="Unassembled WGS sequence"/>
</dbReference>
<evidence type="ECO:0000256" key="9">
    <source>
        <dbReference type="SAM" id="MobiDB-lite"/>
    </source>
</evidence>
<keyword evidence="7" id="KW-0539">Nucleus</keyword>
<evidence type="ECO:0000256" key="2">
    <source>
        <dbReference type="ARBA" id="ARBA00010386"/>
    </source>
</evidence>
<feature type="domain" description="Pinin/SDK/MemA protein" evidence="10">
    <location>
        <begin position="206"/>
        <end position="324"/>
    </location>
</feature>
<protein>
    <recommendedName>
        <fullName evidence="10">Pinin/SDK/MemA protein domain-containing protein</fullName>
    </recommendedName>
</protein>
<dbReference type="PANTHER" id="PTHR12707">
    <property type="entry name" value="PINN"/>
    <property type="match status" value="1"/>
</dbReference>
<dbReference type="GO" id="GO:0006397">
    <property type="term" value="P:mRNA processing"/>
    <property type="evidence" value="ECO:0007669"/>
    <property type="project" value="UniProtKB-KW"/>
</dbReference>
<feature type="compositionally biased region" description="Low complexity" evidence="9">
    <location>
        <begin position="41"/>
        <end position="57"/>
    </location>
</feature>
<dbReference type="eggNOG" id="ENOG502S8HT">
    <property type="taxonomic scope" value="Eukaryota"/>
</dbReference>
<dbReference type="VEuPathDB" id="FungiDB:BDEG_27704"/>
<keyword evidence="4" id="KW-0805">Transcription regulation</keyword>
<dbReference type="InterPro" id="IPR006786">
    <property type="entry name" value="Pinin_SDK_MemA"/>
</dbReference>
<reference evidence="11 12" key="1">
    <citation type="submission" date="2006-10" db="EMBL/GenBank/DDBJ databases">
        <title>The Genome Sequence of Batrachochytrium dendrobatidis JEL423.</title>
        <authorList>
            <consortium name="The Broad Institute Genome Sequencing Platform"/>
            <person name="Birren B."/>
            <person name="Lander E."/>
            <person name="Galagan J."/>
            <person name="Cuomo C."/>
            <person name="Devon K."/>
            <person name="Jaffe D."/>
            <person name="Butler J."/>
            <person name="Alvarez P."/>
            <person name="Gnerre S."/>
            <person name="Grabherr M."/>
            <person name="Kleber M."/>
            <person name="Mauceli E."/>
            <person name="Brockman W."/>
            <person name="Young S."/>
            <person name="LaButti K."/>
            <person name="Sykes S."/>
            <person name="DeCaprio D."/>
            <person name="Crawford M."/>
            <person name="Koehrsen M."/>
            <person name="Engels R."/>
            <person name="Montgomery P."/>
            <person name="Pearson M."/>
            <person name="Howarth C."/>
            <person name="Larson L."/>
            <person name="White J."/>
            <person name="O'Leary S."/>
            <person name="Kodira C."/>
            <person name="Zeng Q."/>
            <person name="Yandava C."/>
            <person name="Alvarado L."/>
            <person name="Longcore J."/>
            <person name="James T."/>
        </authorList>
    </citation>
    <scope>NUCLEOTIDE SEQUENCE [LARGE SCALE GENOMIC DNA]</scope>
    <source>
        <strain evidence="11 12">JEL423</strain>
    </source>
</reference>